<dbReference type="PANTHER" id="PTHR21435:SF1">
    <property type="entry name" value="MITOCHONDRIAL IMPORT INNER MEMBRANE TRANSLOCASE SUBUNIT TIM29"/>
    <property type="match status" value="1"/>
</dbReference>
<reference evidence="1" key="1">
    <citation type="submission" date="2020-08" db="EMBL/GenBank/DDBJ databases">
        <title>Multicomponent nature underlies the extraordinary mechanical properties of spider dragline silk.</title>
        <authorList>
            <person name="Kono N."/>
            <person name="Nakamura H."/>
            <person name="Mori M."/>
            <person name="Yoshida Y."/>
            <person name="Ohtoshi R."/>
            <person name="Malay A.D."/>
            <person name="Moran D.A.P."/>
            <person name="Tomita M."/>
            <person name="Numata K."/>
            <person name="Arakawa K."/>
        </authorList>
    </citation>
    <scope>NUCLEOTIDE SEQUENCE</scope>
</reference>
<dbReference type="Pfam" id="PF10171">
    <property type="entry name" value="Tim29"/>
    <property type="match status" value="1"/>
</dbReference>
<organism evidence="1 2">
    <name type="scientific">Nephila pilipes</name>
    <name type="common">Giant wood spider</name>
    <name type="synonym">Nephila maculata</name>
    <dbReference type="NCBI Taxonomy" id="299642"/>
    <lineage>
        <taxon>Eukaryota</taxon>
        <taxon>Metazoa</taxon>
        <taxon>Ecdysozoa</taxon>
        <taxon>Arthropoda</taxon>
        <taxon>Chelicerata</taxon>
        <taxon>Arachnida</taxon>
        <taxon>Araneae</taxon>
        <taxon>Araneomorphae</taxon>
        <taxon>Entelegynae</taxon>
        <taxon>Araneoidea</taxon>
        <taxon>Nephilidae</taxon>
        <taxon>Nephila</taxon>
    </lineage>
</organism>
<dbReference type="PANTHER" id="PTHR21435">
    <property type="entry name" value="MITOCHONDRIAL IMPORT INNER MEMBRANE TRANSLOCASE SUBUNIT TIM29"/>
    <property type="match status" value="1"/>
</dbReference>
<dbReference type="GO" id="GO:0042721">
    <property type="term" value="C:TIM22 mitochondrial import inner membrane insertion complex"/>
    <property type="evidence" value="ECO:0007669"/>
    <property type="project" value="InterPro"/>
</dbReference>
<dbReference type="Proteomes" id="UP000887013">
    <property type="component" value="Unassembled WGS sequence"/>
</dbReference>
<name>A0A8X6MP08_NEPPI</name>
<evidence type="ECO:0000313" key="1">
    <source>
        <dbReference type="EMBL" id="GFS70444.1"/>
    </source>
</evidence>
<dbReference type="GO" id="GO:0045039">
    <property type="term" value="P:protein insertion into mitochondrial inner membrane"/>
    <property type="evidence" value="ECO:0007669"/>
    <property type="project" value="TreeGrafter"/>
</dbReference>
<dbReference type="OrthoDB" id="5970620at2759"/>
<accession>A0A8X6MP08</accession>
<dbReference type="EMBL" id="BMAW01000734">
    <property type="protein sequence ID" value="GFS70444.1"/>
    <property type="molecule type" value="Genomic_DNA"/>
</dbReference>
<dbReference type="InterPro" id="IPR019322">
    <property type="entry name" value="TIMM29"/>
</dbReference>
<proteinExistence type="predicted"/>
<evidence type="ECO:0000313" key="2">
    <source>
        <dbReference type="Proteomes" id="UP000887013"/>
    </source>
</evidence>
<dbReference type="AlphaFoldDB" id="A0A8X6MP08"/>
<sequence length="228" mass="27116">MITKRFFSHSFTKRLLVLKERVDQTPFIKRLLVLKERADQTEFAKRLRLLKQRIDQAPEDSRLYRWRLFYVNLYADYKSFVLEIRDGCVNRPKKALLITTGFATLIGAMQTNPNEHSFFDQHAKNSSALIMVAEPIRNPAVEEHVTYLNRCINQGLLRRMDLLFFSLMWVADYHKECNIYSTQCKYLRPDFLTFYERIVDVGVFGSWINLILKMKDFDINPNEWKKSS</sequence>
<gene>
    <name evidence="1" type="primary">AVEN_10001_1</name>
    <name evidence="1" type="ORF">NPIL_421211</name>
</gene>
<keyword evidence="2" id="KW-1185">Reference proteome</keyword>
<comment type="caution">
    <text evidence="1">The sequence shown here is derived from an EMBL/GenBank/DDBJ whole genome shotgun (WGS) entry which is preliminary data.</text>
</comment>
<protein>
    <submittedName>
        <fullName evidence="1">Uncharacterized protein</fullName>
    </submittedName>
</protein>